<reference evidence="8" key="1">
    <citation type="submission" date="2019-11" db="EMBL/GenBank/DDBJ databases">
        <title>Isolation and characterization of two novel species in the genus Thiomicrorhabdus.</title>
        <authorList>
            <person name="Mochizuki J."/>
            <person name="Kojima H."/>
            <person name="Fukui M."/>
        </authorList>
    </citation>
    <scope>NUCLEOTIDE SEQUENCE [LARGE SCALE GENOMIC DNA]</scope>
    <source>
        <strain evidence="8">AkT22</strain>
    </source>
</reference>
<evidence type="ECO:0000313" key="8">
    <source>
        <dbReference type="Proteomes" id="UP000501466"/>
    </source>
</evidence>
<proteinExistence type="predicted"/>
<feature type="transmembrane region" description="Helical" evidence="6">
    <location>
        <begin position="178"/>
        <end position="194"/>
    </location>
</feature>
<keyword evidence="5 6" id="KW-0472">Membrane</keyword>
<dbReference type="PANTHER" id="PTHR30250:SF26">
    <property type="entry name" value="PSMA PROTEIN"/>
    <property type="match status" value="1"/>
</dbReference>
<gene>
    <name evidence="7" type="ORF">THMIRHAT_20610</name>
</gene>
<evidence type="ECO:0008006" key="9">
    <source>
        <dbReference type="Google" id="ProtNLM"/>
    </source>
</evidence>
<dbReference type="AlphaFoldDB" id="A0A6F8PQC7"/>
<accession>A0A6F8PQC7</accession>
<sequence>MLLIVTTIKTLNPYSGWHLNKNEIKSLFVFGGWVSISNIISPLMVYFDRFYIGAVLSVAVVAFYTTPFDLLTKALIIPFALVGVMFATFATDWQSHQDKVIHQFKISILIISAFMLPFSVATFIFAEEGLTLWIGSEFASQSYLLVKWLSVGIFINAIAMIPFAFIQAIGKADITAKLHLIELPIYAALLWTLVENFGLIGAPMAWVIRVSIDTLILMILSLYLMNKFPIKFLNQDSLIESK</sequence>
<evidence type="ECO:0000256" key="5">
    <source>
        <dbReference type="ARBA" id="ARBA00023136"/>
    </source>
</evidence>
<comment type="subcellular location">
    <subcellularLocation>
        <location evidence="1">Cell membrane</location>
        <topology evidence="1">Multi-pass membrane protein</topology>
    </subcellularLocation>
</comment>
<feature type="transmembrane region" description="Helical" evidence="6">
    <location>
        <begin position="106"/>
        <end position="125"/>
    </location>
</feature>
<keyword evidence="3 6" id="KW-0812">Transmembrane</keyword>
<protein>
    <recommendedName>
        <fullName evidence="9">Polysaccharide biosynthesis protein C-terminal domain-containing protein</fullName>
    </recommendedName>
</protein>
<evidence type="ECO:0000313" key="7">
    <source>
        <dbReference type="EMBL" id="BBP44315.1"/>
    </source>
</evidence>
<keyword evidence="4 6" id="KW-1133">Transmembrane helix</keyword>
<dbReference type="InterPro" id="IPR050833">
    <property type="entry name" value="Poly_Biosynth_Transport"/>
</dbReference>
<evidence type="ECO:0000256" key="1">
    <source>
        <dbReference type="ARBA" id="ARBA00004651"/>
    </source>
</evidence>
<dbReference type="EMBL" id="AP021888">
    <property type="protein sequence ID" value="BBP44315.1"/>
    <property type="molecule type" value="Genomic_DNA"/>
</dbReference>
<dbReference type="GO" id="GO:0005886">
    <property type="term" value="C:plasma membrane"/>
    <property type="evidence" value="ECO:0007669"/>
    <property type="project" value="UniProtKB-SubCell"/>
</dbReference>
<feature type="transmembrane region" description="Helical" evidence="6">
    <location>
        <begin position="50"/>
        <end position="68"/>
    </location>
</feature>
<evidence type="ECO:0000256" key="6">
    <source>
        <dbReference type="SAM" id="Phobius"/>
    </source>
</evidence>
<dbReference type="Proteomes" id="UP000501466">
    <property type="component" value="Chromosome"/>
</dbReference>
<feature type="transmembrane region" description="Helical" evidence="6">
    <location>
        <begin position="206"/>
        <end position="225"/>
    </location>
</feature>
<organism evidence="7 8">
    <name type="scientific">Thiosulfativibrio zosterae</name>
    <dbReference type="NCBI Taxonomy" id="2675053"/>
    <lineage>
        <taxon>Bacteria</taxon>
        <taxon>Pseudomonadati</taxon>
        <taxon>Pseudomonadota</taxon>
        <taxon>Gammaproteobacteria</taxon>
        <taxon>Thiotrichales</taxon>
        <taxon>Piscirickettsiaceae</taxon>
        <taxon>Thiosulfativibrio</taxon>
    </lineage>
</organism>
<keyword evidence="8" id="KW-1185">Reference proteome</keyword>
<name>A0A6F8PQC7_9GAMM</name>
<dbReference type="Pfam" id="PF13440">
    <property type="entry name" value="Polysacc_synt_3"/>
    <property type="match status" value="1"/>
</dbReference>
<evidence type="ECO:0000256" key="3">
    <source>
        <dbReference type="ARBA" id="ARBA00022692"/>
    </source>
</evidence>
<dbReference type="PANTHER" id="PTHR30250">
    <property type="entry name" value="PST FAMILY PREDICTED COLANIC ACID TRANSPORTER"/>
    <property type="match status" value="1"/>
</dbReference>
<evidence type="ECO:0000256" key="4">
    <source>
        <dbReference type="ARBA" id="ARBA00022989"/>
    </source>
</evidence>
<keyword evidence="2" id="KW-1003">Cell membrane</keyword>
<feature type="transmembrane region" description="Helical" evidence="6">
    <location>
        <begin position="74"/>
        <end position="94"/>
    </location>
</feature>
<feature type="transmembrane region" description="Helical" evidence="6">
    <location>
        <begin position="145"/>
        <end position="166"/>
    </location>
</feature>
<dbReference type="KEGG" id="tzo:THMIRHAT_20610"/>
<evidence type="ECO:0000256" key="2">
    <source>
        <dbReference type="ARBA" id="ARBA00022475"/>
    </source>
</evidence>